<name>K6ZUN8_9ALTE</name>
<dbReference type="STRING" id="1129794.C427_1444"/>
<dbReference type="OrthoDB" id="345573at2"/>
<dbReference type="InterPro" id="IPR012908">
    <property type="entry name" value="PGAP1-ab_dom-like"/>
</dbReference>
<dbReference type="AlphaFoldDB" id="K6ZUN8"/>
<proteinExistence type="predicted"/>
<reference evidence="2 3" key="1">
    <citation type="journal article" date="2013" name="Genome Announc.">
        <title>Complete Genome Sequence of Glaciecola psychrophila Strain 170T.</title>
        <authorList>
            <person name="Yin J."/>
            <person name="Chen J."/>
            <person name="Liu G."/>
            <person name="Yu Y."/>
            <person name="Song L."/>
            <person name="Wang X."/>
            <person name="Qu X."/>
        </authorList>
    </citation>
    <scope>NUCLEOTIDE SEQUENCE [LARGE SCALE GENOMIC DNA]</scope>
    <source>
        <strain evidence="2 3">170</strain>
    </source>
</reference>
<sequence>MQHVLPTIPRPSLFHMLSEGRTLIELSAFGAALPFLKRAPSGDGHPVMVLPGFLASDFSTKPIRSFLKGKGYAIYGWELGRNFGTHIVGGEQVLSDQLINRVIELSVIHNAKVSLIGWSLGGILARELARIIPDCVRQVITLGSPFNGSQGSSPAVERLFELINGNVSQSNPDAVRKMFTPPPVPNSALYSKTDGVVHWQACINHRIEAHHQAENIQVRGSHSGLGHNPQAVWIVANRLSQPEASWQLYKNAELEKPQFSGKLKYV</sequence>
<dbReference type="RefSeq" id="WP_007641860.1">
    <property type="nucleotide sequence ID" value="NC_020514.1"/>
</dbReference>
<dbReference type="KEGG" id="gps:C427_1444"/>
<dbReference type="eggNOG" id="COG1075">
    <property type="taxonomic scope" value="Bacteria"/>
</dbReference>
<dbReference type="Gene3D" id="3.40.50.1820">
    <property type="entry name" value="alpha/beta hydrolase"/>
    <property type="match status" value="1"/>
</dbReference>
<evidence type="ECO:0000259" key="1">
    <source>
        <dbReference type="Pfam" id="PF07819"/>
    </source>
</evidence>
<dbReference type="GO" id="GO:0016788">
    <property type="term" value="F:hydrolase activity, acting on ester bonds"/>
    <property type="evidence" value="ECO:0007669"/>
    <property type="project" value="InterPro"/>
</dbReference>
<dbReference type="Proteomes" id="UP000011864">
    <property type="component" value="Chromosome"/>
</dbReference>
<dbReference type="Pfam" id="PF07819">
    <property type="entry name" value="PGAP1"/>
    <property type="match status" value="1"/>
</dbReference>
<dbReference type="PATRIC" id="fig|1129794.4.peg.1429"/>
<accession>K6ZUN8</accession>
<keyword evidence="3" id="KW-1185">Reference proteome</keyword>
<organism evidence="2 3">
    <name type="scientific">Paraglaciecola psychrophila 170</name>
    <dbReference type="NCBI Taxonomy" id="1129794"/>
    <lineage>
        <taxon>Bacteria</taxon>
        <taxon>Pseudomonadati</taxon>
        <taxon>Pseudomonadota</taxon>
        <taxon>Gammaproteobacteria</taxon>
        <taxon>Alteromonadales</taxon>
        <taxon>Alteromonadaceae</taxon>
        <taxon>Paraglaciecola</taxon>
    </lineage>
</organism>
<dbReference type="InterPro" id="IPR029058">
    <property type="entry name" value="AB_hydrolase_fold"/>
</dbReference>
<dbReference type="HOGENOM" id="CLU_071821_1_0_6"/>
<feature type="domain" description="GPI inositol-deacylase PGAP1-like alpha/beta" evidence="1">
    <location>
        <begin position="97"/>
        <end position="170"/>
    </location>
</feature>
<evidence type="ECO:0000313" key="2">
    <source>
        <dbReference type="EMBL" id="AGH43553.1"/>
    </source>
</evidence>
<gene>
    <name evidence="2" type="ORF">C427_1444</name>
</gene>
<protein>
    <recommendedName>
        <fullName evidence="1">GPI inositol-deacylase PGAP1-like alpha/beta domain-containing protein</fullName>
    </recommendedName>
</protein>
<dbReference type="EMBL" id="CP003837">
    <property type="protein sequence ID" value="AGH43553.1"/>
    <property type="molecule type" value="Genomic_DNA"/>
</dbReference>
<evidence type="ECO:0000313" key="3">
    <source>
        <dbReference type="Proteomes" id="UP000011864"/>
    </source>
</evidence>
<dbReference type="SUPFAM" id="SSF53474">
    <property type="entry name" value="alpha/beta-Hydrolases"/>
    <property type="match status" value="1"/>
</dbReference>